<evidence type="ECO:0000313" key="1">
    <source>
        <dbReference type="EMBL" id="KAK7027201.1"/>
    </source>
</evidence>
<dbReference type="EMBL" id="JAWWNJ010000030">
    <property type="protein sequence ID" value="KAK7027201.1"/>
    <property type="molecule type" value="Genomic_DNA"/>
</dbReference>
<sequence length="155" mass="17200">MLNTTKAESNDVGSQANSFQVVSSARRRLAKIPRPLSMPETTTKERFGCSRGDVRRRDDRNFRVARNYSGSFNAASDIRFFEDCSFKHAPVGFREWVVAGWSPSVSQYPSSRPLHGIEWALLIVYYVLRAKRAHGGGGALQMPKIAVGSHAVGAR</sequence>
<name>A0AAW0BK76_9AGAR</name>
<dbReference type="Proteomes" id="UP001362999">
    <property type="component" value="Unassembled WGS sequence"/>
</dbReference>
<evidence type="ECO:0000313" key="2">
    <source>
        <dbReference type="Proteomes" id="UP001362999"/>
    </source>
</evidence>
<comment type="caution">
    <text evidence="1">The sequence shown here is derived from an EMBL/GenBank/DDBJ whole genome shotgun (WGS) entry which is preliminary data.</text>
</comment>
<gene>
    <name evidence="1" type="ORF">R3P38DRAFT_2777267</name>
</gene>
<accession>A0AAW0BK76</accession>
<dbReference type="AlphaFoldDB" id="A0AAW0BK76"/>
<organism evidence="1 2">
    <name type="scientific">Favolaschia claudopus</name>
    <dbReference type="NCBI Taxonomy" id="2862362"/>
    <lineage>
        <taxon>Eukaryota</taxon>
        <taxon>Fungi</taxon>
        <taxon>Dikarya</taxon>
        <taxon>Basidiomycota</taxon>
        <taxon>Agaricomycotina</taxon>
        <taxon>Agaricomycetes</taxon>
        <taxon>Agaricomycetidae</taxon>
        <taxon>Agaricales</taxon>
        <taxon>Marasmiineae</taxon>
        <taxon>Mycenaceae</taxon>
        <taxon>Favolaschia</taxon>
    </lineage>
</organism>
<keyword evidence="2" id="KW-1185">Reference proteome</keyword>
<proteinExistence type="predicted"/>
<reference evidence="1 2" key="1">
    <citation type="journal article" date="2024" name="J Genomics">
        <title>Draft genome sequencing and assembly of Favolaschia claudopus CIRM-BRFM 2984 isolated from oak limbs.</title>
        <authorList>
            <person name="Navarro D."/>
            <person name="Drula E."/>
            <person name="Chaduli D."/>
            <person name="Cazenave R."/>
            <person name="Ahrendt S."/>
            <person name="Wang J."/>
            <person name="Lipzen A."/>
            <person name="Daum C."/>
            <person name="Barry K."/>
            <person name="Grigoriev I.V."/>
            <person name="Favel A."/>
            <person name="Rosso M.N."/>
            <person name="Martin F."/>
        </authorList>
    </citation>
    <scope>NUCLEOTIDE SEQUENCE [LARGE SCALE GENOMIC DNA]</scope>
    <source>
        <strain evidence="1 2">CIRM-BRFM 2984</strain>
    </source>
</reference>
<protein>
    <submittedName>
        <fullName evidence="1">Uncharacterized protein</fullName>
    </submittedName>
</protein>